<evidence type="ECO:0000256" key="3">
    <source>
        <dbReference type="PIRSR" id="PIRSR607837-1"/>
    </source>
</evidence>
<dbReference type="EMBL" id="LPVY01000012">
    <property type="protein sequence ID" value="KZB64619.1"/>
    <property type="molecule type" value="Genomic_DNA"/>
</dbReference>
<sequence length="180" mass="20137">MPGTSFFHQARNNAWSNHRLLTVCSRLSDAELNAERTSFFPTILWTLNHILIVDWFYIDALVAGGRGRDCFADENPFSDIAALSDAQRESDQTLLNFCENLSDADAARLVALDRGNGKTAHETEGAVLSHLFVHQTHHRGQVHAMLSGTSQKPPQLDEYHLDCDAEFRGTDFHDLGWDGV</sequence>
<dbReference type="PANTHER" id="PTHR37302:SF3">
    <property type="entry name" value="DAMAGE-INDUCIBLE PROTEIN DINB"/>
    <property type="match status" value="1"/>
</dbReference>
<dbReference type="SUPFAM" id="SSF109854">
    <property type="entry name" value="DinB/YfiT-like putative metalloenzymes"/>
    <property type="match status" value="1"/>
</dbReference>
<protein>
    <recommendedName>
        <fullName evidence="6">Damage-inducible protein DinB</fullName>
    </recommendedName>
</protein>
<dbReference type="InterPro" id="IPR034660">
    <property type="entry name" value="DinB/YfiT-like"/>
</dbReference>
<evidence type="ECO:0000313" key="5">
    <source>
        <dbReference type="Proteomes" id="UP000076335"/>
    </source>
</evidence>
<feature type="binding site" evidence="3">
    <location>
        <position position="49"/>
    </location>
    <ligand>
        <name>a divalent metal cation</name>
        <dbReference type="ChEBI" id="CHEBI:60240"/>
    </ligand>
</feature>
<comment type="caution">
    <text evidence="4">The sequence shown here is derived from an EMBL/GenBank/DDBJ whole genome shotgun (WGS) entry which is preliminary data.</text>
</comment>
<evidence type="ECO:0000256" key="1">
    <source>
        <dbReference type="ARBA" id="ARBA00008635"/>
    </source>
</evidence>
<dbReference type="AlphaFoldDB" id="A0A154L5P4"/>
<dbReference type="Gene3D" id="1.20.120.450">
    <property type="entry name" value="dinb family like domain"/>
    <property type="match status" value="1"/>
</dbReference>
<dbReference type="PANTHER" id="PTHR37302">
    <property type="entry name" value="SLR1116 PROTEIN"/>
    <property type="match status" value="1"/>
</dbReference>
<accession>A0A154L5P4</accession>
<organism evidence="4 5">
    <name type="scientific">Thalassospira lucentensis</name>
    <dbReference type="NCBI Taxonomy" id="168935"/>
    <lineage>
        <taxon>Bacteria</taxon>
        <taxon>Pseudomonadati</taxon>
        <taxon>Pseudomonadota</taxon>
        <taxon>Alphaproteobacteria</taxon>
        <taxon>Rhodospirillales</taxon>
        <taxon>Thalassospiraceae</taxon>
        <taxon>Thalassospira</taxon>
    </lineage>
</organism>
<name>A0A154L5P4_9PROT</name>
<reference evidence="4 5" key="1">
    <citation type="submission" date="2015-12" db="EMBL/GenBank/DDBJ databases">
        <title>Genome sequence of Thalassospira lucentensis MCCC 1A02072.</title>
        <authorList>
            <person name="Lu L."/>
            <person name="Lai Q."/>
            <person name="Shao Z."/>
            <person name="Qian P."/>
        </authorList>
    </citation>
    <scope>NUCLEOTIDE SEQUENCE [LARGE SCALE GENOMIC DNA]</scope>
    <source>
        <strain evidence="4 5">MCCC 1A02072</strain>
    </source>
</reference>
<feature type="binding site" evidence="3">
    <location>
        <position position="138"/>
    </location>
    <ligand>
        <name>a divalent metal cation</name>
        <dbReference type="ChEBI" id="CHEBI:60240"/>
    </ligand>
</feature>
<comment type="similarity">
    <text evidence="1">Belongs to the DinB family.</text>
</comment>
<dbReference type="Proteomes" id="UP000076335">
    <property type="component" value="Unassembled WGS sequence"/>
</dbReference>
<dbReference type="InterPro" id="IPR007837">
    <property type="entry name" value="DinB"/>
</dbReference>
<evidence type="ECO:0000256" key="2">
    <source>
        <dbReference type="ARBA" id="ARBA00022723"/>
    </source>
</evidence>
<dbReference type="OrthoDB" id="9807509at2"/>
<dbReference type="GO" id="GO:0046872">
    <property type="term" value="F:metal ion binding"/>
    <property type="evidence" value="ECO:0007669"/>
    <property type="project" value="UniProtKB-KW"/>
</dbReference>
<evidence type="ECO:0008006" key="6">
    <source>
        <dbReference type="Google" id="ProtNLM"/>
    </source>
</evidence>
<feature type="binding site" evidence="3">
    <location>
        <position position="134"/>
    </location>
    <ligand>
        <name>a divalent metal cation</name>
        <dbReference type="ChEBI" id="CHEBI:60240"/>
    </ligand>
</feature>
<keyword evidence="2 3" id="KW-0479">Metal-binding</keyword>
<proteinExistence type="inferred from homology"/>
<dbReference type="Pfam" id="PF05163">
    <property type="entry name" value="DinB"/>
    <property type="match status" value="1"/>
</dbReference>
<gene>
    <name evidence="4" type="ORF">AUP42_00500</name>
</gene>
<evidence type="ECO:0000313" key="4">
    <source>
        <dbReference type="EMBL" id="KZB64619.1"/>
    </source>
</evidence>
<dbReference type="RefSeq" id="WP_062951880.1">
    <property type="nucleotide sequence ID" value="NZ_LPVY01000012.1"/>
</dbReference>